<reference evidence="1" key="1">
    <citation type="submission" date="2015-07" db="EMBL/GenBank/DDBJ databases">
        <title>MeaNS - Measles Nucleotide Surveillance Program.</title>
        <authorList>
            <person name="Tran T."/>
            <person name="Druce J."/>
        </authorList>
    </citation>
    <scope>NUCLEOTIDE SEQUENCE</scope>
    <source>
        <strain evidence="1">UCB-OBI-ISO-001</strain>
        <tissue evidence="1">Gonad</tissue>
    </source>
</reference>
<protein>
    <submittedName>
        <fullName evidence="1">Uncharacterized protein</fullName>
    </submittedName>
</protein>
<gene>
    <name evidence="1" type="ORF">OCBIM_22034897mg</name>
</gene>
<organism evidence="1">
    <name type="scientific">Octopus bimaculoides</name>
    <name type="common">California two-spotted octopus</name>
    <dbReference type="NCBI Taxonomy" id="37653"/>
    <lineage>
        <taxon>Eukaryota</taxon>
        <taxon>Metazoa</taxon>
        <taxon>Spiralia</taxon>
        <taxon>Lophotrochozoa</taxon>
        <taxon>Mollusca</taxon>
        <taxon>Cephalopoda</taxon>
        <taxon>Coleoidea</taxon>
        <taxon>Octopodiformes</taxon>
        <taxon>Octopoda</taxon>
        <taxon>Incirrata</taxon>
        <taxon>Octopodidae</taxon>
        <taxon>Octopus</taxon>
    </lineage>
</organism>
<proteinExistence type="predicted"/>
<dbReference type="EMBL" id="KQ422209">
    <property type="protein sequence ID" value="KOF75343.1"/>
    <property type="molecule type" value="Genomic_DNA"/>
</dbReference>
<dbReference type="AlphaFoldDB" id="A0A0L8GEI4"/>
<sequence length="51" mass="5854">MFSGLYILPVMKNKVKLEDLSSSTNKKETAKLLPGQQFVYIKRNYTQDSLS</sequence>
<evidence type="ECO:0000313" key="1">
    <source>
        <dbReference type="EMBL" id="KOF75343.1"/>
    </source>
</evidence>
<name>A0A0L8GEI4_OCTBM</name>
<accession>A0A0L8GEI4</accession>